<feature type="non-terminal residue" evidence="1">
    <location>
        <position position="99"/>
    </location>
</feature>
<sequence>QHEANAAQKRRSKAKKTTEKCKVLRCELANTRNGVYTFHVQGSFYYRIGSLLPDLGTTPYFLLIYIWDTHHKLQHRTNIISNSNLNVATIQSLKTMLNQ</sequence>
<feature type="non-terminal residue" evidence="1">
    <location>
        <position position="1"/>
    </location>
</feature>
<name>A0ACA9S6P5_9GLOM</name>
<comment type="caution">
    <text evidence="1">The sequence shown here is derived from an EMBL/GenBank/DDBJ whole genome shotgun (WGS) entry which is preliminary data.</text>
</comment>
<keyword evidence="2" id="KW-1185">Reference proteome</keyword>
<reference evidence="1" key="1">
    <citation type="submission" date="2021-06" db="EMBL/GenBank/DDBJ databases">
        <authorList>
            <person name="Kallberg Y."/>
            <person name="Tangrot J."/>
            <person name="Rosling A."/>
        </authorList>
    </citation>
    <scope>NUCLEOTIDE SEQUENCE</scope>
    <source>
        <strain evidence="1">MA461A</strain>
    </source>
</reference>
<protein>
    <submittedName>
        <fullName evidence="1">13406_t:CDS:1</fullName>
    </submittedName>
</protein>
<proteinExistence type="predicted"/>
<evidence type="ECO:0000313" key="2">
    <source>
        <dbReference type="Proteomes" id="UP000789920"/>
    </source>
</evidence>
<accession>A0ACA9S6P5</accession>
<dbReference type="Proteomes" id="UP000789920">
    <property type="component" value="Unassembled WGS sequence"/>
</dbReference>
<organism evidence="1 2">
    <name type="scientific">Racocetra persica</name>
    <dbReference type="NCBI Taxonomy" id="160502"/>
    <lineage>
        <taxon>Eukaryota</taxon>
        <taxon>Fungi</taxon>
        <taxon>Fungi incertae sedis</taxon>
        <taxon>Mucoromycota</taxon>
        <taxon>Glomeromycotina</taxon>
        <taxon>Glomeromycetes</taxon>
        <taxon>Diversisporales</taxon>
        <taxon>Gigasporaceae</taxon>
        <taxon>Racocetra</taxon>
    </lineage>
</organism>
<evidence type="ECO:0000313" key="1">
    <source>
        <dbReference type="EMBL" id="CAG8829867.1"/>
    </source>
</evidence>
<dbReference type="EMBL" id="CAJVQC010098052">
    <property type="protein sequence ID" value="CAG8829867.1"/>
    <property type="molecule type" value="Genomic_DNA"/>
</dbReference>
<gene>
    <name evidence="1" type="ORF">RPERSI_LOCUS27615</name>
</gene>